<organism evidence="1 2">
    <name type="scientific">Candidatus Thiomargarita nelsonii</name>
    <dbReference type="NCBI Taxonomy" id="1003181"/>
    <lineage>
        <taxon>Bacteria</taxon>
        <taxon>Pseudomonadati</taxon>
        <taxon>Pseudomonadota</taxon>
        <taxon>Gammaproteobacteria</taxon>
        <taxon>Thiotrichales</taxon>
        <taxon>Thiotrichaceae</taxon>
        <taxon>Thiomargarita</taxon>
    </lineage>
</organism>
<protein>
    <recommendedName>
        <fullName evidence="3">Protein containing DUF99</fullName>
    </recommendedName>
</protein>
<dbReference type="HAMAP" id="MF_00582">
    <property type="entry name" value="UPF0215"/>
    <property type="match status" value="1"/>
</dbReference>
<evidence type="ECO:0000313" key="2">
    <source>
        <dbReference type="Proteomes" id="UP000030428"/>
    </source>
</evidence>
<reference evidence="1 2" key="1">
    <citation type="journal article" date="2016" name="Front. Microbiol.">
        <title>Single-Cell (Meta-)Genomics of a Dimorphic Candidatus Thiomargarita nelsonii Reveals Genomic Plasticity.</title>
        <authorList>
            <person name="Flood B.E."/>
            <person name="Fliss P."/>
            <person name="Jones D.S."/>
            <person name="Dick G.J."/>
            <person name="Jain S."/>
            <person name="Kaster A.K."/>
            <person name="Winkel M."/>
            <person name="Mussmann M."/>
            <person name="Bailey J."/>
        </authorList>
    </citation>
    <scope>NUCLEOTIDE SEQUENCE [LARGE SCALE GENOMIC DNA]</scope>
    <source>
        <strain evidence="1">Hydrate Ridge</strain>
    </source>
</reference>
<comment type="caution">
    <text evidence="1">The sequence shown here is derived from an EMBL/GenBank/DDBJ whole genome shotgun (WGS) entry which is preliminary data.</text>
</comment>
<name>A0A0A6P4L9_9GAMM</name>
<sequence>MKTLEELLQKNITIRTIGFDDAPFEKRRGVSVKVAGIVCADTRFEGMVWGTVQKDGDDATKVLSQLLLQSKFYEQVHLILIDGLAVGGFNLIDLPELAQRLERPCVSVMRKPPNIAAIQQALKNLPDTAKRLDLIRKAGPIHTQKPFYFQTQGGNPETVGKVLPRLTLTGHVPEALRIAHLIGSAVMTGESGKRA</sequence>
<dbReference type="EMBL" id="JSZA02000108">
    <property type="protein sequence ID" value="KHD05713.1"/>
    <property type="molecule type" value="Genomic_DNA"/>
</dbReference>
<dbReference type="Gene3D" id="3.30.2170.10">
    <property type="entry name" value="archaeoglobus fulgidus dsm 4304 superfamily"/>
    <property type="match status" value="1"/>
</dbReference>
<evidence type="ECO:0000313" key="1">
    <source>
        <dbReference type="EMBL" id="KHD05713.1"/>
    </source>
</evidence>
<dbReference type="Proteomes" id="UP000030428">
    <property type="component" value="Unassembled WGS sequence"/>
</dbReference>
<accession>A0A0A6P4L9</accession>
<dbReference type="AlphaFoldDB" id="A0A0A6P4L9"/>
<keyword evidence="2" id="KW-1185">Reference proteome</keyword>
<dbReference type="PANTHER" id="PTHR39518">
    <property type="entry name" value="UPF0215 PROTEIN MJ1150"/>
    <property type="match status" value="1"/>
</dbReference>
<dbReference type="PIRSF" id="PIRSF006380">
    <property type="entry name" value="UCP006380"/>
    <property type="match status" value="1"/>
</dbReference>
<evidence type="ECO:0008006" key="3">
    <source>
        <dbReference type="Google" id="ProtNLM"/>
    </source>
</evidence>
<proteinExistence type="inferred from homology"/>
<dbReference type="InterPro" id="IPR002802">
    <property type="entry name" value="Endo_dU"/>
</dbReference>
<gene>
    <name evidence="1" type="ORF">PN36_22780</name>
</gene>
<dbReference type="PANTHER" id="PTHR39518:SF2">
    <property type="entry name" value="UPF0215 PROTEIN MJ1150"/>
    <property type="match status" value="1"/>
</dbReference>
<dbReference type="Pfam" id="PF01949">
    <property type="entry name" value="Endo_dU"/>
    <property type="match status" value="1"/>
</dbReference>